<organism evidence="1 2">
    <name type="scientific">Brevibacillus centrosporus</name>
    <dbReference type="NCBI Taxonomy" id="54910"/>
    <lineage>
        <taxon>Bacteria</taxon>
        <taxon>Bacillati</taxon>
        <taxon>Bacillota</taxon>
        <taxon>Bacilli</taxon>
        <taxon>Bacillales</taxon>
        <taxon>Paenibacillaceae</taxon>
        <taxon>Brevibacillus</taxon>
    </lineage>
</organism>
<dbReference type="Proteomes" id="UP000198915">
    <property type="component" value="Unassembled WGS sequence"/>
</dbReference>
<sequence>MTWTDREDVVVKPAAEERPTKMPLSSLLIQLEDIASARPYAKTAKTSKGSWFS</sequence>
<accession>A0A1I3VY16</accession>
<reference evidence="2" key="1">
    <citation type="submission" date="2016-10" db="EMBL/GenBank/DDBJ databases">
        <authorList>
            <person name="Varghese N."/>
            <person name="Submissions S."/>
        </authorList>
    </citation>
    <scope>NUCLEOTIDE SEQUENCE [LARGE SCALE GENOMIC DNA]</scope>
    <source>
        <strain evidence="2">OK042</strain>
    </source>
</reference>
<gene>
    <name evidence="1" type="ORF">SAMN05518846_107245</name>
</gene>
<evidence type="ECO:0000313" key="1">
    <source>
        <dbReference type="EMBL" id="SFK00268.1"/>
    </source>
</evidence>
<protein>
    <submittedName>
        <fullName evidence="1">Uncharacterized protein</fullName>
    </submittedName>
</protein>
<proteinExistence type="predicted"/>
<name>A0A1I3VY16_9BACL</name>
<dbReference type="STRING" id="1884381.SAMN05518846_107245"/>
<dbReference type="RefSeq" id="WP_175530527.1">
    <property type="nucleotide sequence ID" value="NZ_CP183838.1"/>
</dbReference>
<dbReference type="EMBL" id="FORT01000007">
    <property type="protein sequence ID" value="SFK00268.1"/>
    <property type="molecule type" value="Genomic_DNA"/>
</dbReference>
<keyword evidence="2" id="KW-1185">Reference proteome</keyword>
<evidence type="ECO:0000313" key="2">
    <source>
        <dbReference type="Proteomes" id="UP000198915"/>
    </source>
</evidence>
<dbReference type="AlphaFoldDB" id="A0A1I3VY16"/>